<feature type="repeat" description="ANK" evidence="1">
    <location>
        <begin position="787"/>
        <end position="819"/>
    </location>
</feature>
<dbReference type="Pfam" id="PF12796">
    <property type="entry name" value="Ank_2"/>
    <property type="match status" value="7"/>
</dbReference>
<dbReference type="SUPFAM" id="SSF48403">
    <property type="entry name" value="Ankyrin repeat"/>
    <property type="match status" value="3"/>
</dbReference>
<organism evidence="3 4">
    <name type="scientific">Anaerobaca lacustris</name>
    <dbReference type="NCBI Taxonomy" id="3044600"/>
    <lineage>
        <taxon>Bacteria</taxon>
        <taxon>Pseudomonadati</taxon>
        <taxon>Planctomycetota</taxon>
        <taxon>Phycisphaerae</taxon>
        <taxon>Sedimentisphaerales</taxon>
        <taxon>Anaerobacaceae</taxon>
        <taxon>Anaerobaca</taxon>
    </lineage>
</organism>
<keyword evidence="1" id="KW-0040">ANK repeat</keyword>
<reference evidence="3" key="1">
    <citation type="submission" date="2023-05" db="EMBL/GenBank/DDBJ databases">
        <title>Anaerotaeda fermentans gen. nov., sp. nov., a novel anaerobic planctomycete of the new family within the order Sedimentisphaerales isolated from Taman Peninsula, Russia.</title>
        <authorList>
            <person name="Khomyakova M.A."/>
            <person name="Merkel A.Y."/>
            <person name="Slobodkin A.I."/>
        </authorList>
    </citation>
    <scope>NUCLEOTIDE SEQUENCE</scope>
    <source>
        <strain evidence="3">M17dextr</strain>
    </source>
</reference>
<dbReference type="InterPro" id="IPR002110">
    <property type="entry name" value="Ankyrin_rpt"/>
</dbReference>
<gene>
    <name evidence="3" type="ORF">QJ522_00630</name>
</gene>
<dbReference type="SMART" id="SM00248">
    <property type="entry name" value="ANK"/>
    <property type="match status" value="21"/>
</dbReference>
<feature type="repeat" description="ANK" evidence="1">
    <location>
        <begin position="281"/>
        <end position="313"/>
    </location>
</feature>
<feature type="repeat" description="ANK" evidence="1">
    <location>
        <begin position="677"/>
        <end position="709"/>
    </location>
</feature>
<feature type="repeat" description="ANK" evidence="1">
    <location>
        <begin position="109"/>
        <end position="141"/>
    </location>
</feature>
<feature type="repeat" description="ANK" evidence="1">
    <location>
        <begin position="754"/>
        <end position="786"/>
    </location>
</feature>
<feature type="repeat" description="ANK" evidence="1">
    <location>
        <begin position="175"/>
        <end position="207"/>
    </location>
</feature>
<feature type="repeat" description="ANK" evidence="1">
    <location>
        <begin position="644"/>
        <end position="673"/>
    </location>
</feature>
<feature type="repeat" description="ANK" evidence="1">
    <location>
        <begin position="142"/>
        <end position="174"/>
    </location>
</feature>
<feature type="repeat" description="ANK" evidence="1">
    <location>
        <begin position="504"/>
        <end position="536"/>
    </location>
</feature>
<dbReference type="PRINTS" id="PR01415">
    <property type="entry name" value="ANKYRIN"/>
</dbReference>
<feature type="region of interest" description="Disordered" evidence="2">
    <location>
        <begin position="816"/>
        <end position="839"/>
    </location>
</feature>
<dbReference type="PROSITE" id="PS50088">
    <property type="entry name" value="ANK_REPEAT"/>
    <property type="match status" value="18"/>
</dbReference>
<comment type="caution">
    <text evidence="3">The sequence shown here is derived from an EMBL/GenBank/DDBJ whole genome shotgun (WGS) entry which is preliminary data.</text>
</comment>
<dbReference type="EMBL" id="JASCXX010000001">
    <property type="protein sequence ID" value="MDI6447531.1"/>
    <property type="molecule type" value="Genomic_DNA"/>
</dbReference>
<proteinExistence type="predicted"/>
<feature type="repeat" description="ANK" evidence="1">
    <location>
        <begin position="537"/>
        <end position="569"/>
    </location>
</feature>
<feature type="repeat" description="ANK" evidence="1">
    <location>
        <begin position="43"/>
        <end position="75"/>
    </location>
</feature>
<name>A0AAW6TP95_9BACT</name>
<dbReference type="Pfam" id="PF00023">
    <property type="entry name" value="Ank"/>
    <property type="match status" value="3"/>
</dbReference>
<evidence type="ECO:0000256" key="2">
    <source>
        <dbReference type="SAM" id="MobiDB-lite"/>
    </source>
</evidence>
<feature type="repeat" description="ANK" evidence="1">
    <location>
        <begin position="208"/>
        <end position="240"/>
    </location>
</feature>
<evidence type="ECO:0000313" key="3">
    <source>
        <dbReference type="EMBL" id="MDI6447531.1"/>
    </source>
</evidence>
<dbReference type="InterPro" id="IPR052391">
    <property type="entry name" value="E3_Ligase-Neurotoxin"/>
</dbReference>
<dbReference type="PANTHER" id="PTHR24133:SF40">
    <property type="entry name" value="ANKYRIN REPEAT DOMAIN 44"/>
    <property type="match status" value="1"/>
</dbReference>
<dbReference type="Proteomes" id="UP001431776">
    <property type="component" value="Unassembled WGS sequence"/>
</dbReference>
<keyword evidence="4" id="KW-1185">Reference proteome</keyword>
<dbReference type="PANTHER" id="PTHR24133">
    <property type="entry name" value="ANKYRIN DOMAIN-CONTAINING"/>
    <property type="match status" value="1"/>
</dbReference>
<feature type="repeat" description="ANK" evidence="1">
    <location>
        <begin position="586"/>
        <end position="618"/>
    </location>
</feature>
<dbReference type="Gene3D" id="1.25.40.20">
    <property type="entry name" value="Ankyrin repeat-containing domain"/>
    <property type="match status" value="10"/>
</dbReference>
<sequence length="997" mass="106786">MVRRRILGLALVASCLGIGMSIGLMMMMETRPHQKPVRTGQRTPPSPLHAAAREGDFERVRTLITSGADIDAKDPYHGETPLQVAASGQHAEIVAFLIDHGADIDVVGSHGTALHRAASLGRMNTARLLVDRGADVNTRDRDGETALHRAARQGHFEVAAMLAAHGADLEAERPDGYTPMHLALHRREKEIAEMLIDRGANVRVRALDGETPLHDAARLGDRDLVERLMAAELDVNAQSNRFVTPLLAAVEGMARAESDEHNDVIESLVTAGADVNVQNLQGDTPLLMAATRGRLTLAEFLIAHDADVNAANRDGHTPLIRAIRHSDPAILELLIANGADINARTGDHETVLILATTMGNKTLVERLIAGGAEVDALGGNLMGTALHYAAERGFTPIAQNLLDAGANVNIPDGAGRTPTALAADVNHRNLVAMLVNRGAAVTIHLAAYLGDIETIEKFVEADVDLDAADELGRTPLHLATEQGHRPIAALLVAGGAEVDARDQYGRTPLFLAATRGAEDMVRMLADGGADVNAADRMGRIGLHMASWRGHLDLVHLLIDRGANVDAQTTLGYHEIDVPEPRYYAHSGWTPLQAAADNDHEDVMRLLIAHGATASIWQAVQAGALDAVQSLIAGGADVNVRRTPADKTLLHQAARRGHADVAAFLLAKGADPNAGGWYGRTPLHDAAQAGCQQIAELLLRHGAFVDATDDGDCTPLAEAAIYDCRDVAQCLLDHGAAIDKTSTPGRGQHWLLHSPGWTPLHGAAAMGNEEIAELLLARGADVNAKDRDASMPLHQAAFYGHTTLVGLLVGHGADRDARTRPLAEPPWDAEPSRTPLDHAREGGFADTVAALGGDPNDPALAGKGPYSVIITEAQGLRQFLWFEGIDFEDVWVPTPADLNGLDAALRSFLQANRNIRARTYFHREYVLAHLRRYNREYSGFIKDGTRRIICQMHLMGDFSREASDSGFTIIFDGCCAVVRVVFDAMTGTVIEIDCNGGA</sequence>
<feature type="repeat" description="ANK" evidence="1">
    <location>
        <begin position="77"/>
        <end position="109"/>
    </location>
</feature>
<evidence type="ECO:0000256" key="1">
    <source>
        <dbReference type="PROSITE-ProRule" id="PRU00023"/>
    </source>
</evidence>
<feature type="repeat" description="ANK" evidence="1">
    <location>
        <begin position="384"/>
        <end position="413"/>
    </location>
</feature>
<feature type="repeat" description="ANK" evidence="1">
    <location>
        <begin position="438"/>
        <end position="470"/>
    </location>
</feature>
<evidence type="ECO:0000313" key="4">
    <source>
        <dbReference type="Proteomes" id="UP001431776"/>
    </source>
</evidence>
<dbReference type="PROSITE" id="PS50297">
    <property type="entry name" value="ANK_REP_REGION"/>
    <property type="match status" value="17"/>
</dbReference>
<feature type="repeat" description="ANK" evidence="1">
    <location>
        <begin position="471"/>
        <end position="503"/>
    </location>
</feature>
<feature type="repeat" description="ANK" evidence="1">
    <location>
        <begin position="314"/>
        <end position="346"/>
    </location>
</feature>
<accession>A0AAW6TP95</accession>
<dbReference type="InterPro" id="IPR036770">
    <property type="entry name" value="Ankyrin_rpt-contain_sf"/>
</dbReference>
<dbReference type="RefSeq" id="WP_349242942.1">
    <property type="nucleotide sequence ID" value="NZ_JASCXX010000001.1"/>
</dbReference>
<protein>
    <submittedName>
        <fullName evidence="3">Ankyrin repeat domain-containing protein</fullName>
    </submittedName>
</protein>
<dbReference type="AlphaFoldDB" id="A0AAW6TP95"/>